<evidence type="ECO:0000313" key="3">
    <source>
        <dbReference type="RefSeq" id="XP_022338511.1"/>
    </source>
</evidence>
<dbReference type="RefSeq" id="XP_022338511.1">
    <property type="nucleotide sequence ID" value="XM_022482803.1"/>
</dbReference>
<sequence>MPNHIRTAVNVLNQYFEEKDQHEKSLYKVLHQNNSELDITVAIAEHLLGKLAPGKSYKIDDKSKGKHGCKCGLEHCKKESKFGITGIGHEKVWHGYVDIIFGFHEGIEGESIATLCSSNQSESTDTTPTKKQRVEDTDEESSSNSPGGRSIAEVKKTFSSQGDKPIAETIVFSLLQKQCHPELENHLTPNICINQNNFRIFMYDADGDFLISTALIPLFSERTLSPLAIICLWMVLHYRIFCSKLLMGERLQAKFRELVGDKWEIYANQLKFHVSPFPSHFEANLPEKDDLIHFNSNDKE</sequence>
<dbReference type="Proteomes" id="UP000694844">
    <property type="component" value="Chromosome 5"/>
</dbReference>
<proteinExistence type="predicted"/>
<evidence type="ECO:0000313" key="2">
    <source>
        <dbReference type="Proteomes" id="UP000694844"/>
    </source>
</evidence>
<dbReference type="AlphaFoldDB" id="A0A8B8EFW4"/>
<evidence type="ECO:0000256" key="1">
    <source>
        <dbReference type="SAM" id="MobiDB-lite"/>
    </source>
</evidence>
<accession>A0A8B8EFW4</accession>
<organism evidence="2 3">
    <name type="scientific">Crassostrea virginica</name>
    <name type="common">Eastern oyster</name>
    <dbReference type="NCBI Taxonomy" id="6565"/>
    <lineage>
        <taxon>Eukaryota</taxon>
        <taxon>Metazoa</taxon>
        <taxon>Spiralia</taxon>
        <taxon>Lophotrochozoa</taxon>
        <taxon>Mollusca</taxon>
        <taxon>Bivalvia</taxon>
        <taxon>Autobranchia</taxon>
        <taxon>Pteriomorphia</taxon>
        <taxon>Ostreida</taxon>
        <taxon>Ostreoidea</taxon>
        <taxon>Ostreidae</taxon>
        <taxon>Crassostrea</taxon>
    </lineage>
</organism>
<dbReference type="OrthoDB" id="6152990at2759"/>
<reference evidence="3" key="1">
    <citation type="submission" date="2025-08" db="UniProtKB">
        <authorList>
            <consortium name="RefSeq"/>
        </authorList>
    </citation>
    <scope>IDENTIFICATION</scope>
    <source>
        <tissue evidence="3">Whole sample</tissue>
    </source>
</reference>
<protein>
    <submittedName>
        <fullName evidence="3">Uncharacterized protein LOC111134033</fullName>
    </submittedName>
</protein>
<keyword evidence="2" id="KW-1185">Reference proteome</keyword>
<gene>
    <name evidence="3" type="primary">LOC111134033</name>
</gene>
<dbReference type="GeneID" id="111134033"/>
<feature type="compositionally biased region" description="Polar residues" evidence="1">
    <location>
        <begin position="117"/>
        <end position="129"/>
    </location>
</feature>
<name>A0A8B8EFW4_CRAVI</name>
<dbReference type="KEGG" id="cvn:111134033"/>
<feature type="region of interest" description="Disordered" evidence="1">
    <location>
        <begin position="117"/>
        <end position="150"/>
    </location>
</feature>